<name>A0A1I7WAV1_HETBA</name>
<keyword evidence="1" id="KW-1133">Transmembrane helix</keyword>
<feature type="signal peptide" evidence="2">
    <location>
        <begin position="1"/>
        <end position="19"/>
    </location>
</feature>
<organism evidence="3 4">
    <name type="scientific">Heterorhabditis bacteriophora</name>
    <name type="common">Entomopathogenic nematode worm</name>
    <dbReference type="NCBI Taxonomy" id="37862"/>
    <lineage>
        <taxon>Eukaryota</taxon>
        <taxon>Metazoa</taxon>
        <taxon>Ecdysozoa</taxon>
        <taxon>Nematoda</taxon>
        <taxon>Chromadorea</taxon>
        <taxon>Rhabditida</taxon>
        <taxon>Rhabditina</taxon>
        <taxon>Rhabditomorpha</taxon>
        <taxon>Strongyloidea</taxon>
        <taxon>Heterorhabditidae</taxon>
        <taxon>Heterorhabditis</taxon>
    </lineage>
</organism>
<dbReference type="AlphaFoldDB" id="A0A1I7WAV1"/>
<dbReference type="Proteomes" id="UP000095283">
    <property type="component" value="Unplaced"/>
</dbReference>
<keyword evidence="3" id="KW-1185">Reference proteome</keyword>
<keyword evidence="2" id="KW-0732">Signal</keyword>
<evidence type="ECO:0000313" key="4">
    <source>
        <dbReference type="WBParaSite" id="Hba_01817"/>
    </source>
</evidence>
<feature type="transmembrane region" description="Helical" evidence="1">
    <location>
        <begin position="310"/>
        <end position="326"/>
    </location>
</feature>
<reference evidence="4" key="1">
    <citation type="submission" date="2016-11" db="UniProtKB">
        <authorList>
            <consortium name="WormBaseParasite"/>
        </authorList>
    </citation>
    <scope>IDENTIFICATION</scope>
</reference>
<feature type="transmembrane region" description="Helical" evidence="1">
    <location>
        <begin position="372"/>
        <end position="387"/>
    </location>
</feature>
<evidence type="ECO:0000256" key="2">
    <source>
        <dbReference type="SAM" id="SignalP"/>
    </source>
</evidence>
<accession>A0A1I7WAV1</accession>
<keyword evidence="1" id="KW-0812">Transmembrane</keyword>
<proteinExistence type="predicted"/>
<evidence type="ECO:0000313" key="3">
    <source>
        <dbReference type="Proteomes" id="UP000095283"/>
    </source>
</evidence>
<dbReference type="WBParaSite" id="Hba_01817">
    <property type="protein sequence ID" value="Hba_01817"/>
    <property type="gene ID" value="Hba_01817"/>
</dbReference>
<keyword evidence="1" id="KW-0472">Membrane</keyword>
<sequence>MSTPFIPFLLCCILFNFLCREPYIVPAKYWIALKILSLKTMDSRASKNRQKCSNFALLKVMPNLNSTFVIYFKFLMPTEIPQSECRESSLSSLNNAPDSTVSTYSTTVSRRRMAFRPPAVLETRMDSGLGPIATISSGHNYSTEVLPSQVSLFITINSDFFMATSKMFFICFIQSTSIRVKKRTIVIKTPPCPSLLKFFTQHRLLDKFPPEIIISLKPMTYRDASYVVTCEQNPLIRIRVAANDRLSRIFHLLKQKWASPLERMATDGHGGVFKSYIELRIFPGKDTEVGRVVVSESEISPSVGISINKLVGYLLFCPFFMKYWILEYNSRLKKEYELRRLLHTKRSSNLVTNTAYVRNCIITLKMQISSRYFLYNPITIFIFIFFHM</sequence>
<feature type="chain" id="PRO_5009310534" evidence="2">
    <location>
        <begin position="20"/>
        <end position="388"/>
    </location>
</feature>
<evidence type="ECO:0000256" key="1">
    <source>
        <dbReference type="SAM" id="Phobius"/>
    </source>
</evidence>
<protein>
    <submittedName>
        <fullName evidence="4">Signal peptide protein</fullName>
    </submittedName>
</protein>